<keyword evidence="1" id="KW-0472">Membrane</keyword>
<feature type="transmembrane region" description="Helical" evidence="1">
    <location>
        <begin position="34"/>
        <end position="54"/>
    </location>
</feature>
<reference evidence="3" key="1">
    <citation type="journal article" date="2019" name="Int. J. Syst. Evol. Microbiol.">
        <title>The Global Catalogue of Microorganisms (GCM) 10K type strain sequencing project: providing services to taxonomists for standard genome sequencing and annotation.</title>
        <authorList>
            <consortium name="The Broad Institute Genomics Platform"/>
            <consortium name="The Broad Institute Genome Sequencing Center for Infectious Disease"/>
            <person name="Wu L."/>
            <person name="Ma J."/>
        </authorList>
    </citation>
    <scope>NUCLEOTIDE SEQUENCE [LARGE SCALE GENOMIC DNA]</scope>
    <source>
        <strain evidence="3">CCUG 55074</strain>
    </source>
</reference>
<dbReference type="InterPro" id="IPR025250">
    <property type="entry name" value="DUF4199"/>
</dbReference>
<accession>A0ABW3SZ83</accession>
<organism evidence="2 3">
    <name type="scientific">Phenylobacterium conjunctum</name>
    <dbReference type="NCBI Taxonomy" id="1298959"/>
    <lineage>
        <taxon>Bacteria</taxon>
        <taxon>Pseudomonadati</taxon>
        <taxon>Pseudomonadota</taxon>
        <taxon>Alphaproteobacteria</taxon>
        <taxon>Caulobacterales</taxon>
        <taxon>Caulobacteraceae</taxon>
        <taxon>Phenylobacterium</taxon>
    </lineage>
</organism>
<dbReference type="Pfam" id="PF13858">
    <property type="entry name" value="DUF4199"/>
    <property type="match status" value="1"/>
</dbReference>
<feature type="transmembrane region" description="Helical" evidence="1">
    <location>
        <begin position="66"/>
        <end position="89"/>
    </location>
</feature>
<evidence type="ECO:0000313" key="2">
    <source>
        <dbReference type="EMBL" id="MFD1189451.1"/>
    </source>
</evidence>
<evidence type="ECO:0000256" key="1">
    <source>
        <dbReference type="SAM" id="Phobius"/>
    </source>
</evidence>
<comment type="caution">
    <text evidence="2">The sequence shown here is derived from an EMBL/GenBank/DDBJ whole genome shotgun (WGS) entry which is preliminary data.</text>
</comment>
<dbReference type="RefSeq" id="WP_377352311.1">
    <property type="nucleotide sequence ID" value="NZ_JBHTLQ010000004.1"/>
</dbReference>
<keyword evidence="1" id="KW-1133">Transmembrane helix</keyword>
<feature type="transmembrane region" description="Helical" evidence="1">
    <location>
        <begin position="147"/>
        <end position="166"/>
    </location>
</feature>
<name>A0ABW3SZ83_9CAUL</name>
<keyword evidence="3" id="KW-1185">Reference proteome</keyword>
<protein>
    <submittedName>
        <fullName evidence="2">DUF4199 domain-containing protein</fullName>
    </submittedName>
</protein>
<proteinExistence type="predicted"/>
<evidence type="ECO:0000313" key="3">
    <source>
        <dbReference type="Proteomes" id="UP001597216"/>
    </source>
</evidence>
<sequence length="178" mass="18701">MARLILTYGLISGLIIIAGIIATLPLAHSPGHSGGVLLGYLIMLIALSSILMGVRQHRDRVLGGAIGFWPAFGIGLAIAAVASVAYVVAWEGYLALTHYRFMGEYVEQTLAAKRAAGVTGAAYAKLAAELEAMKVAYADPVQRLPMTFLEIFPVGLLVALASAALLRNPKFLPSKPAG</sequence>
<dbReference type="EMBL" id="JBHTLQ010000004">
    <property type="protein sequence ID" value="MFD1189451.1"/>
    <property type="molecule type" value="Genomic_DNA"/>
</dbReference>
<feature type="transmembrane region" description="Helical" evidence="1">
    <location>
        <begin position="7"/>
        <end position="28"/>
    </location>
</feature>
<gene>
    <name evidence="2" type="ORF">ACFQ27_02575</name>
</gene>
<dbReference type="Proteomes" id="UP001597216">
    <property type="component" value="Unassembled WGS sequence"/>
</dbReference>
<keyword evidence="1" id="KW-0812">Transmembrane</keyword>